<evidence type="ECO:0000256" key="2">
    <source>
        <dbReference type="SAM" id="Phobius"/>
    </source>
</evidence>
<dbReference type="InParanoid" id="B8LDJ9"/>
<name>B8LDJ9_THAPS</name>
<dbReference type="RefSeq" id="XP_002297095.1">
    <property type="nucleotide sequence ID" value="XM_002297059.1"/>
</dbReference>
<feature type="transmembrane region" description="Helical" evidence="2">
    <location>
        <begin position="26"/>
        <end position="48"/>
    </location>
</feature>
<evidence type="ECO:0000313" key="3">
    <source>
        <dbReference type="EMBL" id="EED86563.1"/>
    </source>
</evidence>
<organism evidence="3 4">
    <name type="scientific">Thalassiosira pseudonana</name>
    <name type="common">Marine diatom</name>
    <name type="synonym">Cyclotella nana</name>
    <dbReference type="NCBI Taxonomy" id="35128"/>
    <lineage>
        <taxon>Eukaryota</taxon>
        <taxon>Sar</taxon>
        <taxon>Stramenopiles</taxon>
        <taxon>Ochrophyta</taxon>
        <taxon>Bacillariophyta</taxon>
        <taxon>Coscinodiscophyceae</taxon>
        <taxon>Thalassiosirophycidae</taxon>
        <taxon>Thalassiosirales</taxon>
        <taxon>Thalassiosiraceae</taxon>
        <taxon>Thalassiosira</taxon>
    </lineage>
</organism>
<dbReference type="OMA" id="WPYSEED"/>
<feature type="compositionally biased region" description="Basic residues" evidence="1">
    <location>
        <begin position="170"/>
        <end position="182"/>
    </location>
</feature>
<accession>B8LDJ9</accession>
<dbReference type="Proteomes" id="UP000001449">
    <property type="component" value="Unassembled WGS sequence"/>
</dbReference>
<feature type="region of interest" description="Disordered" evidence="1">
    <location>
        <begin position="151"/>
        <end position="254"/>
    </location>
</feature>
<protein>
    <submittedName>
        <fullName evidence="3">Uncharacterized protein</fullName>
    </submittedName>
</protein>
<sequence>MSRAFSPPDTLSQDNVKSIADVRRTVWINGFLGLGVGSVTGMLGHIVLQKMQSHYVGDTTSVAQKAQEKTKESFGWIQKCLRPLPPLGRNTFLLSVLGGGALGSFVMSTTAGKNAVHLLHPVFQVGRDEHAGQSPYQIAIAKAKELEGKLAATDTQQSQTNEDELDVAHHRARSLRRKGSMKRRLESGHSLSDTHGNTWPYSEEDALEETKKKKAMNRADAWDRRQTQRRDWVHEKIERGKALSNSTGGHWKEN</sequence>
<dbReference type="eggNOG" id="ENOG502QYDN">
    <property type="taxonomic scope" value="Eukaryota"/>
</dbReference>
<keyword evidence="4" id="KW-1185">Reference proteome</keyword>
<reference evidence="3 4" key="1">
    <citation type="journal article" date="2004" name="Science">
        <title>The genome of the diatom Thalassiosira pseudonana: ecology, evolution, and metabolism.</title>
        <authorList>
            <person name="Armbrust E.V."/>
            <person name="Berges J.A."/>
            <person name="Bowler C."/>
            <person name="Green B.R."/>
            <person name="Martinez D."/>
            <person name="Putnam N.H."/>
            <person name="Zhou S."/>
            <person name="Allen A.E."/>
            <person name="Apt K.E."/>
            <person name="Bechner M."/>
            <person name="Brzezinski M.A."/>
            <person name="Chaal B.K."/>
            <person name="Chiovitti A."/>
            <person name="Davis A.K."/>
            <person name="Demarest M.S."/>
            <person name="Detter J.C."/>
            <person name="Glavina T."/>
            <person name="Goodstein D."/>
            <person name="Hadi M.Z."/>
            <person name="Hellsten U."/>
            <person name="Hildebrand M."/>
            <person name="Jenkins B.D."/>
            <person name="Jurka J."/>
            <person name="Kapitonov V.V."/>
            <person name="Kroger N."/>
            <person name="Lau W.W."/>
            <person name="Lane T.W."/>
            <person name="Larimer F.W."/>
            <person name="Lippmeier J.C."/>
            <person name="Lucas S."/>
            <person name="Medina M."/>
            <person name="Montsant A."/>
            <person name="Obornik M."/>
            <person name="Parker M.S."/>
            <person name="Palenik B."/>
            <person name="Pazour G.J."/>
            <person name="Richardson P.M."/>
            <person name="Rynearson T.A."/>
            <person name="Saito M.A."/>
            <person name="Schwartz D.C."/>
            <person name="Thamatrakoln K."/>
            <person name="Valentin K."/>
            <person name="Vardi A."/>
            <person name="Wilkerson F.P."/>
            <person name="Rokhsar D.S."/>
        </authorList>
    </citation>
    <scope>NUCLEOTIDE SEQUENCE [LARGE SCALE GENOMIC DNA]</scope>
    <source>
        <strain evidence="3 4">CCMP1335</strain>
    </source>
</reference>
<evidence type="ECO:0000256" key="1">
    <source>
        <dbReference type="SAM" id="MobiDB-lite"/>
    </source>
</evidence>
<dbReference type="AlphaFoldDB" id="B8LDJ9"/>
<dbReference type="HOGENOM" id="CLU_1096156_0_0_1"/>
<dbReference type="GeneID" id="7444351"/>
<proteinExistence type="predicted"/>
<dbReference type="PaxDb" id="35128-Thaps25506"/>
<feature type="compositionally biased region" description="Polar residues" evidence="1">
    <location>
        <begin position="189"/>
        <end position="200"/>
    </location>
</feature>
<gene>
    <name evidence="3" type="ORF">THAPSDRAFT_25506</name>
</gene>
<dbReference type="KEGG" id="tps:THAPSDRAFT_25506"/>
<keyword evidence="2" id="KW-1133">Transmembrane helix</keyword>
<dbReference type="EMBL" id="DS999420">
    <property type="protein sequence ID" value="EED86563.1"/>
    <property type="molecule type" value="Genomic_DNA"/>
</dbReference>
<evidence type="ECO:0000313" key="4">
    <source>
        <dbReference type="Proteomes" id="UP000001449"/>
    </source>
</evidence>
<keyword evidence="2" id="KW-0472">Membrane</keyword>
<reference evidence="3 4" key="2">
    <citation type="journal article" date="2008" name="Nature">
        <title>The Phaeodactylum genome reveals the evolutionary history of diatom genomes.</title>
        <authorList>
            <person name="Bowler C."/>
            <person name="Allen A.E."/>
            <person name="Badger J.H."/>
            <person name="Grimwood J."/>
            <person name="Jabbari K."/>
            <person name="Kuo A."/>
            <person name="Maheswari U."/>
            <person name="Martens C."/>
            <person name="Maumus F."/>
            <person name="Otillar R.P."/>
            <person name="Rayko E."/>
            <person name="Salamov A."/>
            <person name="Vandepoele K."/>
            <person name="Beszteri B."/>
            <person name="Gruber A."/>
            <person name="Heijde M."/>
            <person name="Katinka M."/>
            <person name="Mock T."/>
            <person name="Valentin K."/>
            <person name="Verret F."/>
            <person name="Berges J.A."/>
            <person name="Brownlee C."/>
            <person name="Cadoret J.P."/>
            <person name="Chiovitti A."/>
            <person name="Choi C.J."/>
            <person name="Coesel S."/>
            <person name="De Martino A."/>
            <person name="Detter J.C."/>
            <person name="Durkin C."/>
            <person name="Falciatore A."/>
            <person name="Fournet J."/>
            <person name="Haruta M."/>
            <person name="Huysman M.J."/>
            <person name="Jenkins B.D."/>
            <person name="Jiroutova K."/>
            <person name="Jorgensen R.E."/>
            <person name="Joubert Y."/>
            <person name="Kaplan A."/>
            <person name="Kroger N."/>
            <person name="Kroth P.G."/>
            <person name="La Roche J."/>
            <person name="Lindquist E."/>
            <person name="Lommer M."/>
            <person name="Martin-Jezequel V."/>
            <person name="Lopez P.J."/>
            <person name="Lucas S."/>
            <person name="Mangogna M."/>
            <person name="McGinnis K."/>
            <person name="Medlin L.K."/>
            <person name="Montsant A."/>
            <person name="Oudot-Le Secq M.P."/>
            <person name="Napoli C."/>
            <person name="Obornik M."/>
            <person name="Parker M.S."/>
            <person name="Petit J.L."/>
            <person name="Porcel B.M."/>
            <person name="Poulsen N."/>
            <person name="Robison M."/>
            <person name="Rychlewski L."/>
            <person name="Rynearson T.A."/>
            <person name="Schmutz J."/>
            <person name="Shapiro H."/>
            <person name="Siaut M."/>
            <person name="Stanley M."/>
            <person name="Sussman M.R."/>
            <person name="Taylor A.R."/>
            <person name="Vardi A."/>
            <person name="von Dassow P."/>
            <person name="Vyverman W."/>
            <person name="Willis A."/>
            <person name="Wyrwicz L.S."/>
            <person name="Rokhsar D.S."/>
            <person name="Weissenbach J."/>
            <person name="Armbrust E.V."/>
            <person name="Green B.R."/>
            <person name="Van de Peer Y."/>
            <person name="Grigoriev I.V."/>
        </authorList>
    </citation>
    <scope>NUCLEOTIDE SEQUENCE [LARGE SCALE GENOMIC DNA]</scope>
    <source>
        <strain evidence="3 4">CCMP1335</strain>
    </source>
</reference>
<keyword evidence="2" id="KW-0812">Transmembrane</keyword>
<feature type="compositionally biased region" description="Basic and acidic residues" evidence="1">
    <location>
        <begin position="220"/>
        <end position="241"/>
    </location>
</feature>